<proteinExistence type="inferred from homology"/>
<dbReference type="Pfam" id="PF01925">
    <property type="entry name" value="TauE"/>
    <property type="match status" value="1"/>
</dbReference>
<feature type="transmembrane region" description="Helical" evidence="8">
    <location>
        <begin position="37"/>
        <end position="59"/>
    </location>
</feature>
<evidence type="ECO:0000256" key="8">
    <source>
        <dbReference type="RuleBase" id="RU363041"/>
    </source>
</evidence>
<evidence type="ECO:0000256" key="4">
    <source>
        <dbReference type="ARBA" id="ARBA00022475"/>
    </source>
</evidence>
<evidence type="ECO:0000256" key="6">
    <source>
        <dbReference type="ARBA" id="ARBA00022989"/>
    </source>
</evidence>
<evidence type="ECO:0000256" key="3">
    <source>
        <dbReference type="ARBA" id="ARBA00022448"/>
    </source>
</evidence>
<evidence type="ECO:0000313" key="9">
    <source>
        <dbReference type="EMBL" id="KXI26902.1"/>
    </source>
</evidence>
<evidence type="ECO:0000256" key="2">
    <source>
        <dbReference type="ARBA" id="ARBA00009142"/>
    </source>
</evidence>
<dbReference type="GO" id="GO:0005886">
    <property type="term" value="C:plasma membrane"/>
    <property type="evidence" value="ECO:0007669"/>
    <property type="project" value="UniProtKB-SubCell"/>
</dbReference>
<feature type="transmembrane region" description="Helical" evidence="8">
    <location>
        <begin position="105"/>
        <end position="122"/>
    </location>
</feature>
<dbReference type="OrthoDB" id="6197550at2"/>
<dbReference type="STRING" id="1799789.AX660_02800"/>
<sequence length="253" mass="27377">MDILTHDMLGPMMAVGLIVLAGFTSFITAAFGAGGGLLLLVVMASVMPMSAVIPVHGLVQLGSNANRMLFTLKHIDVSMLLYFSAGGIVGALCASLLVTQLPLELMKLVVGIFVLYLLWGATPSIRETSKLGRAIAGAITTFLSMFVGASGPMVGSFMYLNGYEKLRFTATFSSCMTLQHCLKAFVYAAIGFAFWQWLPLIIAMVASGALGTWLGIKLLKKLPTEKFKLIFRVILSLLCVKLIWQATIQWLYP</sequence>
<keyword evidence="4 8" id="KW-1003">Cell membrane</keyword>
<dbReference type="Proteomes" id="UP000070299">
    <property type="component" value="Unassembled WGS sequence"/>
</dbReference>
<dbReference type="InterPro" id="IPR052017">
    <property type="entry name" value="TSUP"/>
</dbReference>
<feature type="transmembrane region" description="Helical" evidence="8">
    <location>
        <begin position="80"/>
        <end position="99"/>
    </location>
</feature>
<evidence type="ECO:0000313" key="10">
    <source>
        <dbReference type="Proteomes" id="UP000070299"/>
    </source>
</evidence>
<dbReference type="InterPro" id="IPR002781">
    <property type="entry name" value="TM_pro_TauE-like"/>
</dbReference>
<comment type="subcellular location">
    <subcellularLocation>
        <location evidence="1 8">Cell membrane</location>
        <topology evidence="1 8">Multi-pass membrane protein</topology>
    </subcellularLocation>
</comment>
<feature type="transmembrane region" description="Helical" evidence="8">
    <location>
        <begin position="134"/>
        <end position="160"/>
    </location>
</feature>
<dbReference type="RefSeq" id="WP_068382467.1">
    <property type="nucleotide sequence ID" value="NZ_LSNE01000020.1"/>
</dbReference>
<gene>
    <name evidence="9" type="ORF">AX660_02800</name>
</gene>
<dbReference type="AlphaFoldDB" id="A0A148KKQ8"/>
<feature type="transmembrane region" description="Helical" evidence="8">
    <location>
        <begin position="12"/>
        <end position="31"/>
    </location>
</feature>
<evidence type="ECO:0000256" key="7">
    <source>
        <dbReference type="ARBA" id="ARBA00023136"/>
    </source>
</evidence>
<dbReference type="PANTHER" id="PTHR30269">
    <property type="entry name" value="TRANSMEMBRANE PROTEIN YFCA"/>
    <property type="match status" value="1"/>
</dbReference>
<accession>A0A148KKQ8</accession>
<feature type="transmembrane region" description="Helical" evidence="8">
    <location>
        <begin position="194"/>
        <end position="217"/>
    </location>
</feature>
<name>A0A148KKQ8_9ALTE</name>
<reference evidence="10" key="1">
    <citation type="submission" date="2016-02" db="EMBL/GenBank/DDBJ databases">
        <authorList>
            <person name="Schultz-Johansen M."/>
            <person name="Glaring M.A."/>
            <person name="Bech P.K."/>
            <person name="Stougaard P."/>
        </authorList>
    </citation>
    <scope>NUCLEOTIDE SEQUENCE [LARGE SCALE GENOMIC DNA]</scope>
    <source>
        <strain evidence="10">S66</strain>
    </source>
</reference>
<protein>
    <recommendedName>
        <fullName evidence="8">Probable membrane transporter protein</fullName>
    </recommendedName>
</protein>
<keyword evidence="3" id="KW-0813">Transport</keyword>
<organism evidence="9 10">
    <name type="scientific">Paraglaciecola hydrolytica</name>
    <dbReference type="NCBI Taxonomy" id="1799789"/>
    <lineage>
        <taxon>Bacteria</taxon>
        <taxon>Pseudomonadati</taxon>
        <taxon>Pseudomonadota</taxon>
        <taxon>Gammaproteobacteria</taxon>
        <taxon>Alteromonadales</taxon>
        <taxon>Alteromonadaceae</taxon>
        <taxon>Paraglaciecola</taxon>
    </lineage>
</organism>
<evidence type="ECO:0000256" key="1">
    <source>
        <dbReference type="ARBA" id="ARBA00004651"/>
    </source>
</evidence>
<feature type="transmembrane region" description="Helical" evidence="8">
    <location>
        <begin position="229"/>
        <end position="252"/>
    </location>
</feature>
<dbReference type="PANTHER" id="PTHR30269:SF37">
    <property type="entry name" value="MEMBRANE TRANSPORTER PROTEIN"/>
    <property type="match status" value="1"/>
</dbReference>
<dbReference type="EMBL" id="LSNE01000020">
    <property type="protein sequence ID" value="KXI26902.1"/>
    <property type="molecule type" value="Genomic_DNA"/>
</dbReference>
<keyword evidence="10" id="KW-1185">Reference proteome</keyword>
<evidence type="ECO:0000256" key="5">
    <source>
        <dbReference type="ARBA" id="ARBA00022692"/>
    </source>
</evidence>
<keyword evidence="5 8" id="KW-0812">Transmembrane</keyword>
<comment type="similarity">
    <text evidence="2 8">Belongs to the 4-toluene sulfonate uptake permease (TSUP) (TC 2.A.102) family.</text>
</comment>
<keyword evidence="7 8" id="KW-0472">Membrane</keyword>
<comment type="caution">
    <text evidence="9">The sequence shown here is derived from an EMBL/GenBank/DDBJ whole genome shotgun (WGS) entry which is preliminary data.</text>
</comment>
<keyword evidence="6 8" id="KW-1133">Transmembrane helix</keyword>